<dbReference type="SUPFAM" id="SSF56112">
    <property type="entry name" value="Protein kinase-like (PK-like)"/>
    <property type="match status" value="1"/>
</dbReference>
<keyword evidence="2" id="KW-0418">Kinase</keyword>
<dbReference type="GO" id="GO:0016301">
    <property type="term" value="F:kinase activity"/>
    <property type="evidence" value="ECO:0007669"/>
    <property type="project" value="UniProtKB-KW"/>
</dbReference>
<name>A0A4Q7M090_9MICO</name>
<dbReference type="Gene3D" id="3.90.1200.10">
    <property type="match status" value="1"/>
</dbReference>
<sequence length="440" mass="45756">MSAQPATPHAVVRVAPAGSHLSAEVTDLVAAWAPGRRWFPGGLTGRPTPWLELTVDGAPDVVLALLRLEGAVLLAPLVVVPQGLDEHAEPGYIGGAAGLAVHDGGVHPAAWSALLRAAGVAEPDVTGGRALTGEQSNTSVVLPAVRPDGAPHGAMLKILRTVAGGEHPDVTVPQALTAVGFTGTPRFLGAVEVRLPDSAPDAAPVTADLAVLAALVPDADDGFELACRHAGRGEPFDALAAELGAVVARLHAALRDALPTTALLDPEPFVAGLRRRADAALDAAPDALAPHAAAIARVLDDLRADLTAVPLQRIHGDLHLGQVLYGADGWQVLDFEGEPQRPVAERTAPDLPLRDVAGMLRSFDYAAAVGGASDPEWAARAQRAFLDGYRAAVRAAAGVDDIVLRALTLDKALYEVVYETRQRPHWVHIPLGAVERLSRP</sequence>
<evidence type="ECO:0000313" key="3">
    <source>
        <dbReference type="Proteomes" id="UP000293852"/>
    </source>
</evidence>
<feature type="domain" description="Aminoglycoside phosphotransferase" evidence="1">
    <location>
        <begin position="237"/>
        <end position="391"/>
    </location>
</feature>
<accession>A0A4Q7M090</accession>
<reference evidence="2 3" key="1">
    <citation type="submission" date="2019-02" db="EMBL/GenBank/DDBJ databases">
        <title>Sequencing the genomes of 1000 actinobacteria strains.</title>
        <authorList>
            <person name="Klenk H.-P."/>
        </authorList>
    </citation>
    <scope>NUCLEOTIDE SEQUENCE [LARGE SCALE GENOMIC DNA]</scope>
    <source>
        <strain evidence="2 3">DSM 16932</strain>
    </source>
</reference>
<organism evidence="2 3">
    <name type="scientific">Xylanimonas ulmi</name>
    <dbReference type="NCBI Taxonomy" id="228973"/>
    <lineage>
        <taxon>Bacteria</taxon>
        <taxon>Bacillati</taxon>
        <taxon>Actinomycetota</taxon>
        <taxon>Actinomycetes</taxon>
        <taxon>Micrococcales</taxon>
        <taxon>Promicromonosporaceae</taxon>
        <taxon>Xylanimonas</taxon>
    </lineage>
</organism>
<gene>
    <name evidence="2" type="ORF">EV386_0380</name>
</gene>
<dbReference type="InterPro" id="IPR011009">
    <property type="entry name" value="Kinase-like_dom_sf"/>
</dbReference>
<keyword evidence="2" id="KW-0808">Transferase</keyword>
<dbReference type="InterPro" id="IPR002575">
    <property type="entry name" value="Aminoglycoside_PTrfase"/>
</dbReference>
<proteinExistence type="predicted"/>
<protein>
    <submittedName>
        <fullName evidence="2">Maltokinase</fullName>
    </submittedName>
</protein>
<keyword evidence="3" id="KW-1185">Reference proteome</keyword>
<dbReference type="EMBL" id="SGWX01000001">
    <property type="protein sequence ID" value="RZS60137.1"/>
    <property type="molecule type" value="Genomic_DNA"/>
</dbReference>
<dbReference type="Pfam" id="PF01636">
    <property type="entry name" value="APH"/>
    <property type="match status" value="1"/>
</dbReference>
<comment type="caution">
    <text evidence="2">The sequence shown here is derived from an EMBL/GenBank/DDBJ whole genome shotgun (WGS) entry which is preliminary data.</text>
</comment>
<dbReference type="Proteomes" id="UP000293852">
    <property type="component" value="Unassembled WGS sequence"/>
</dbReference>
<dbReference type="AlphaFoldDB" id="A0A4Q7M090"/>
<evidence type="ECO:0000313" key="2">
    <source>
        <dbReference type="EMBL" id="RZS60137.1"/>
    </source>
</evidence>
<evidence type="ECO:0000259" key="1">
    <source>
        <dbReference type="Pfam" id="PF01636"/>
    </source>
</evidence>
<dbReference type="RefSeq" id="WP_242607789.1">
    <property type="nucleotide sequence ID" value="NZ_SGWX01000001.1"/>
</dbReference>